<reference evidence="2 3" key="1">
    <citation type="journal article" date="2015" name="Stand. Genomic Sci.">
        <title>Genomic Encyclopedia of Bacterial and Archaeal Type Strains, Phase III: the genomes of soil and plant-associated and newly described type strains.</title>
        <authorList>
            <person name="Whitman W.B."/>
            <person name="Woyke T."/>
            <person name="Klenk H.P."/>
            <person name="Zhou Y."/>
            <person name="Lilburn T.G."/>
            <person name="Beck B.J."/>
            <person name="De Vos P."/>
            <person name="Vandamme P."/>
            <person name="Eisen J.A."/>
            <person name="Garrity G."/>
            <person name="Hugenholtz P."/>
            <person name="Kyrpides N.C."/>
        </authorList>
    </citation>
    <scope>NUCLEOTIDE SEQUENCE [LARGE SCALE GENOMIC DNA]</scope>
    <source>
        <strain evidence="2 3">CGMCC 1.10947</strain>
    </source>
</reference>
<dbReference type="Proteomes" id="UP000317176">
    <property type="component" value="Unassembled WGS sequence"/>
</dbReference>
<evidence type="ECO:0000256" key="1">
    <source>
        <dbReference type="SAM" id="MobiDB-lite"/>
    </source>
</evidence>
<feature type="compositionally biased region" description="Basic and acidic residues" evidence="1">
    <location>
        <begin position="14"/>
        <end position="30"/>
    </location>
</feature>
<protein>
    <submittedName>
        <fullName evidence="2">Uncharacterized protein</fullName>
    </submittedName>
</protein>
<keyword evidence="3" id="KW-1185">Reference proteome</keyword>
<gene>
    <name evidence="2" type="ORF">IQ17_03845</name>
</gene>
<comment type="caution">
    <text evidence="2">The sequence shown here is derived from an EMBL/GenBank/DDBJ whole genome shotgun (WGS) entry which is preliminary data.</text>
</comment>
<name>A0A562L8K3_9BRAD</name>
<proteinExistence type="predicted"/>
<feature type="compositionally biased region" description="Polar residues" evidence="1">
    <location>
        <begin position="34"/>
        <end position="45"/>
    </location>
</feature>
<feature type="region of interest" description="Disordered" evidence="1">
    <location>
        <begin position="1"/>
        <end position="45"/>
    </location>
</feature>
<sequence>MAGLDPAIHAFTARTEEDVDARGKPGHDDLEGYASTNSSRRYPCA</sequence>
<dbReference type="EMBL" id="VLKL01000010">
    <property type="protein sequence ID" value="TWI03989.1"/>
    <property type="molecule type" value="Genomic_DNA"/>
</dbReference>
<dbReference type="AlphaFoldDB" id="A0A562L8K3"/>
<organism evidence="2 3">
    <name type="scientific">Bradyrhizobium daqingense</name>
    <dbReference type="NCBI Taxonomy" id="993502"/>
    <lineage>
        <taxon>Bacteria</taxon>
        <taxon>Pseudomonadati</taxon>
        <taxon>Pseudomonadota</taxon>
        <taxon>Alphaproteobacteria</taxon>
        <taxon>Hyphomicrobiales</taxon>
        <taxon>Nitrobacteraceae</taxon>
        <taxon>Bradyrhizobium</taxon>
    </lineage>
</organism>
<accession>A0A562L8K3</accession>
<evidence type="ECO:0000313" key="3">
    <source>
        <dbReference type="Proteomes" id="UP000317176"/>
    </source>
</evidence>
<evidence type="ECO:0000313" key="2">
    <source>
        <dbReference type="EMBL" id="TWI03989.1"/>
    </source>
</evidence>